<dbReference type="InterPro" id="IPR036397">
    <property type="entry name" value="RNaseH_sf"/>
</dbReference>
<keyword evidence="2" id="KW-0479">Metal-binding</keyword>
<proteinExistence type="predicted"/>
<dbReference type="GO" id="GO:0003676">
    <property type="term" value="F:nucleic acid binding"/>
    <property type="evidence" value="ECO:0007669"/>
    <property type="project" value="InterPro"/>
</dbReference>
<dbReference type="GO" id="GO:0003964">
    <property type="term" value="F:RNA-directed DNA polymerase activity"/>
    <property type="evidence" value="ECO:0007669"/>
    <property type="project" value="UniProtKB-KW"/>
</dbReference>
<keyword evidence="8" id="KW-0808">Transferase</keyword>
<protein>
    <submittedName>
        <fullName evidence="11">Integrase, catalytic core protein</fullName>
    </submittedName>
</protein>
<evidence type="ECO:0000256" key="8">
    <source>
        <dbReference type="ARBA" id="ARBA00022932"/>
    </source>
</evidence>
<accession>A0A225UN35</accession>
<dbReference type="GO" id="GO:0046872">
    <property type="term" value="F:metal ion binding"/>
    <property type="evidence" value="ECO:0007669"/>
    <property type="project" value="UniProtKB-KW"/>
</dbReference>
<dbReference type="GO" id="GO:0003887">
    <property type="term" value="F:DNA-directed DNA polymerase activity"/>
    <property type="evidence" value="ECO:0007669"/>
    <property type="project" value="UniProtKB-KW"/>
</dbReference>
<dbReference type="EMBL" id="NBNE01014062">
    <property type="protein sequence ID" value="OWY94637.1"/>
    <property type="molecule type" value="Genomic_DNA"/>
</dbReference>
<dbReference type="InterPro" id="IPR001584">
    <property type="entry name" value="Integrase_cat-core"/>
</dbReference>
<name>A0A225UN35_9STRA</name>
<comment type="caution">
    <text evidence="11">The sequence shown here is derived from an EMBL/GenBank/DDBJ whole genome shotgun (WGS) entry which is preliminary data.</text>
</comment>
<evidence type="ECO:0000256" key="6">
    <source>
        <dbReference type="ARBA" id="ARBA00022908"/>
    </source>
</evidence>
<dbReference type="OrthoDB" id="107257at2759"/>
<dbReference type="InterPro" id="IPR012337">
    <property type="entry name" value="RNaseH-like_sf"/>
</dbReference>
<keyword evidence="7" id="KW-0695">RNA-directed DNA polymerase</keyword>
<evidence type="ECO:0000256" key="2">
    <source>
        <dbReference type="ARBA" id="ARBA00022723"/>
    </source>
</evidence>
<dbReference type="GO" id="GO:0006310">
    <property type="term" value="P:DNA recombination"/>
    <property type="evidence" value="ECO:0007669"/>
    <property type="project" value="UniProtKB-KW"/>
</dbReference>
<dbReference type="Proteomes" id="UP000198211">
    <property type="component" value="Unassembled WGS sequence"/>
</dbReference>
<keyword evidence="3" id="KW-0255">Endonuclease</keyword>
<keyword evidence="5" id="KW-0460">Magnesium</keyword>
<keyword evidence="12" id="KW-1185">Reference proteome</keyword>
<evidence type="ECO:0000259" key="10">
    <source>
        <dbReference type="PROSITE" id="PS50994"/>
    </source>
</evidence>
<keyword evidence="4" id="KW-0378">Hydrolase</keyword>
<keyword evidence="9" id="KW-0233">DNA recombination</keyword>
<evidence type="ECO:0000256" key="1">
    <source>
        <dbReference type="ARBA" id="ARBA00022722"/>
    </source>
</evidence>
<dbReference type="AlphaFoldDB" id="A0A225UN35"/>
<dbReference type="PROSITE" id="PS50994">
    <property type="entry name" value="INTEGRASE"/>
    <property type="match status" value="1"/>
</dbReference>
<evidence type="ECO:0000313" key="12">
    <source>
        <dbReference type="Proteomes" id="UP000198211"/>
    </source>
</evidence>
<dbReference type="Gene3D" id="3.30.420.10">
    <property type="entry name" value="Ribonuclease H-like superfamily/Ribonuclease H"/>
    <property type="match status" value="1"/>
</dbReference>
<keyword evidence="1" id="KW-0540">Nuclease</keyword>
<sequence>MNLGLVASQVTTDLQCNKIVMGLHLRVACHLDVMVSIETDVTFTVGETCRHIAASIRHAVLVVDLVIRRQGRDKFMLWAKTKATGKLEDRFLDDVVYTVNAKINIISLGYLQTTGRYKLTCSPDQQTAWLSKPDTTLKFTMHDNIYRLRAELVTGVMVMAAMKQEMDSKKSMELLHQRFGHMSMDTIKVLSKKLDVGIKINENGLRPYECVACAASTAKRMTYSRVPVRKSDPLEKVMVDIYSMSELTVDGATMFLFIVDEVTRFKWAFMLKAESEATWHIKVIVNQLNTRFPDRNVRRLHSDQGGEFLDNELAEYCAQLSIKLTTTNAYSPQENGIVERANGIVLPRIRATLTATHLPNSLWGEALLHVVTMLNNLPTKPLGLVSPHQRLWKEEPMLDDLRTWGWLAHVRIPPESRQKKEKL</sequence>
<dbReference type="InterPro" id="IPR039537">
    <property type="entry name" value="Retrotran_Ty1/copia-like"/>
</dbReference>
<evidence type="ECO:0000256" key="5">
    <source>
        <dbReference type="ARBA" id="ARBA00022842"/>
    </source>
</evidence>
<dbReference type="GO" id="GO:0015074">
    <property type="term" value="P:DNA integration"/>
    <property type="evidence" value="ECO:0007669"/>
    <property type="project" value="UniProtKB-KW"/>
</dbReference>
<organism evidence="11 12">
    <name type="scientific">Phytophthora megakarya</name>
    <dbReference type="NCBI Taxonomy" id="4795"/>
    <lineage>
        <taxon>Eukaryota</taxon>
        <taxon>Sar</taxon>
        <taxon>Stramenopiles</taxon>
        <taxon>Oomycota</taxon>
        <taxon>Peronosporomycetes</taxon>
        <taxon>Peronosporales</taxon>
        <taxon>Peronosporaceae</taxon>
        <taxon>Phytophthora</taxon>
    </lineage>
</organism>
<dbReference type="STRING" id="4795.A0A225UN35"/>
<evidence type="ECO:0000313" key="11">
    <source>
        <dbReference type="EMBL" id="OWY94637.1"/>
    </source>
</evidence>
<evidence type="ECO:0000256" key="4">
    <source>
        <dbReference type="ARBA" id="ARBA00022801"/>
    </source>
</evidence>
<keyword evidence="8" id="KW-0239">DNA-directed DNA polymerase</keyword>
<dbReference type="Pfam" id="PF00665">
    <property type="entry name" value="rve"/>
    <property type="match status" value="1"/>
</dbReference>
<gene>
    <name evidence="11" type="ORF">PHMEG_00035579</name>
</gene>
<feature type="domain" description="Integrase catalytic" evidence="10">
    <location>
        <begin position="229"/>
        <end position="395"/>
    </location>
</feature>
<evidence type="ECO:0000256" key="7">
    <source>
        <dbReference type="ARBA" id="ARBA00022918"/>
    </source>
</evidence>
<dbReference type="PANTHER" id="PTHR42648:SF11">
    <property type="entry name" value="TRANSPOSON TY4-P GAG-POL POLYPROTEIN"/>
    <property type="match status" value="1"/>
</dbReference>
<keyword evidence="6" id="KW-0229">DNA integration</keyword>
<reference evidence="12" key="1">
    <citation type="submission" date="2017-03" db="EMBL/GenBank/DDBJ databases">
        <title>Phytopthora megakarya and P. palmivora, two closely related causual agents of cacao black pod achieved similar genome size and gene model numbers by different mechanisms.</title>
        <authorList>
            <person name="Ali S."/>
            <person name="Shao J."/>
            <person name="Larry D.J."/>
            <person name="Kronmiller B."/>
            <person name="Shen D."/>
            <person name="Strem M.D."/>
            <person name="Melnick R.L."/>
            <person name="Guiltinan M.J."/>
            <person name="Tyler B.M."/>
            <person name="Meinhardt L.W."/>
            <person name="Bailey B.A."/>
        </authorList>
    </citation>
    <scope>NUCLEOTIDE SEQUENCE [LARGE SCALE GENOMIC DNA]</scope>
    <source>
        <strain evidence="12">zdho120</strain>
    </source>
</reference>
<evidence type="ECO:0000256" key="9">
    <source>
        <dbReference type="ARBA" id="ARBA00023172"/>
    </source>
</evidence>
<evidence type="ECO:0000256" key="3">
    <source>
        <dbReference type="ARBA" id="ARBA00022759"/>
    </source>
</evidence>
<dbReference type="PANTHER" id="PTHR42648">
    <property type="entry name" value="TRANSPOSASE, PUTATIVE-RELATED"/>
    <property type="match status" value="1"/>
</dbReference>
<dbReference type="GO" id="GO:0016787">
    <property type="term" value="F:hydrolase activity"/>
    <property type="evidence" value="ECO:0007669"/>
    <property type="project" value="UniProtKB-KW"/>
</dbReference>
<dbReference type="GO" id="GO:0004519">
    <property type="term" value="F:endonuclease activity"/>
    <property type="evidence" value="ECO:0007669"/>
    <property type="project" value="UniProtKB-KW"/>
</dbReference>
<dbReference type="SUPFAM" id="SSF53098">
    <property type="entry name" value="Ribonuclease H-like"/>
    <property type="match status" value="1"/>
</dbReference>
<keyword evidence="8" id="KW-0548">Nucleotidyltransferase</keyword>